<sequence length="73" mass="8658">MLLPRTEMEHYCEGSSSMPEFYFYDPKPPPRDRSKSSLVECNVKVYLNHCCLPVMDIRSCTSWFLKYHINHKA</sequence>
<name>A0A5D2GK96_GOSDA</name>
<evidence type="ECO:0000313" key="1">
    <source>
        <dbReference type="EMBL" id="TYH18531.1"/>
    </source>
</evidence>
<gene>
    <name evidence="1" type="ORF">ES288_A05G279100v1</name>
</gene>
<organism evidence="1 2">
    <name type="scientific">Gossypium darwinii</name>
    <name type="common">Darwin's cotton</name>
    <name type="synonym">Gossypium barbadense var. darwinii</name>
    <dbReference type="NCBI Taxonomy" id="34276"/>
    <lineage>
        <taxon>Eukaryota</taxon>
        <taxon>Viridiplantae</taxon>
        <taxon>Streptophyta</taxon>
        <taxon>Embryophyta</taxon>
        <taxon>Tracheophyta</taxon>
        <taxon>Spermatophyta</taxon>
        <taxon>Magnoliopsida</taxon>
        <taxon>eudicotyledons</taxon>
        <taxon>Gunneridae</taxon>
        <taxon>Pentapetalae</taxon>
        <taxon>rosids</taxon>
        <taxon>malvids</taxon>
        <taxon>Malvales</taxon>
        <taxon>Malvaceae</taxon>
        <taxon>Malvoideae</taxon>
        <taxon>Gossypium</taxon>
    </lineage>
</organism>
<evidence type="ECO:0000313" key="2">
    <source>
        <dbReference type="Proteomes" id="UP000323506"/>
    </source>
</evidence>
<dbReference type="EMBL" id="CM017692">
    <property type="protein sequence ID" value="TYH18531.1"/>
    <property type="molecule type" value="Genomic_DNA"/>
</dbReference>
<dbReference type="EMBL" id="CM017692">
    <property type="protein sequence ID" value="TYH18532.1"/>
    <property type="molecule type" value="Genomic_DNA"/>
</dbReference>
<protein>
    <submittedName>
        <fullName evidence="1">Uncharacterized protein</fullName>
    </submittedName>
</protein>
<reference evidence="1 2" key="1">
    <citation type="submission" date="2019-06" db="EMBL/GenBank/DDBJ databases">
        <title>WGS assembly of Gossypium darwinii.</title>
        <authorList>
            <person name="Chen Z.J."/>
            <person name="Sreedasyam A."/>
            <person name="Ando A."/>
            <person name="Song Q."/>
            <person name="De L."/>
            <person name="Hulse-Kemp A."/>
            <person name="Ding M."/>
            <person name="Ye W."/>
            <person name="Kirkbride R."/>
            <person name="Jenkins J."/>
            <person name="Plott C."/>
            <person name="Lovell J."/>
            <person name="Lin Y.-M."/>
            <person name="Vaughn R."/>
            <person name="Liu B."/>
            <person name="Li W."/>
            <person name="Simpson S."/>
            <person name="Scheffler B."/>
            <person name="Saski C."/>
            <person name="Grover C."/>
            <person name="Hu G."/>
            <person name="Conover J."/>
            <person name="Carlson J."/>
            <person name="Shu S."/>
            <person name="Boston L."/>
            <person name="Williams M."/>
            <person name="Peterson D."/>
            <person name="Mcgee K."/>
            <person name="Jones D."/>
            <person name="Wendel J."/>
            <person name="Stelly D."/>
            <person name="Grimwood J."/>
            <person name="Schmutz J."/>
        </authorList>
    </citation>
    <scope>NUCLEOTIDE SEQUENCE [LARGE SCALE GENOMIC DNA]</scope>
    <source>
        <strain evidence="1">1808015.09</strain>
    </source>
</reference>
<keyword evidence="2" id="KW-1185">Reference proteome</keyword>
<proteinExistence type="predicted"/>
<dbReference type="AlphaFoldDB" id="A0A5D2GK96"/>
<accession>A0A5D2GK96</accession>
<dbReference type="Proteomes" id="UP000323506">
    <property type="component" value="Chromosome A05"/>
</dbReference>